<name>A0ABS6EB07_9FIRM</name>
<reference evidence="3 4" key="1">
    <citation type="submission" date="2021-06" db="EMBL/GenBank/DDBJ databases">
        <authorList>
            <person name="Sun Q."/>
            <person name="Li D."/>
        </authorList>
    </citation>
    <scope>NUCLEOTIDE SEQUENCE [LARGE SCALE GENOMIC DNA]</scope>
    <source>
        <strain evidence="3 4">MSJ-40</strain>
    </source>
</reference>
<evidence type="ECO:0000256" key="1">
    <source>
        <dbReference type="ARBA" id="ARBA00023125"/>
    </source>
</evidence>
<evidence type="ECO:0000313" key="3">
    <source>
        <dbReference type="EMBL" id="MBU5440117.1"/>
    </source>
</evidence>
<dbReference type="PANTHER" id="PTHR47504:SF5">
    <property type="entry name" value="RIGHT ORIGIN-BINDING PROTEIN"/>
    <property type="match status" value="1"/>
</dbReference>
<dbReference type="InterPro" id="IPR050959">
    <property type="entry name" value="MarA-like"/>
</dbReference>
<gene>
    <name evidence="3" type="ORF">KQI42_19160</name>
</gene>
<dbReference type="EMBL" id="JAHLPM010000025">
    <property type="protein sequence ID" value="MBU5440117.1"/>
    <property type="molecule type" value="Genomic_DNA"/>
</dbReference>
<dbReference type="SMART" id="SM00342">
    <property type="entry name" value="HTH_ARAC"/>
    <property type="match status" value="1"/>
</dbReference>
<evidence type="ECO:0000259" key="2">
    <source>
        <dbReference type="PROSITE" id="PS01124"/>
    </source>
</evidence>
<dbReference type="InterPro" id="IPR018060">
    <property type="entry name" value="HTH_AraC"/>
</dbReference>
<evidence type="ECO:0000313" key="4">
    <source>
        <dbReference type="Proteomes" id="UP000749471"/>
    </source>
</evidence>
<keyword evidence="1" id="KW-0238">DNA-binding</keyword>
<accession>A0ABS6EB07</accession>
<organism evidence="3 4">
    <name type="scientific">Tissierella simiarum</name>
    <dbReference type="NCBI Taxonomy" id="2841534"/>
    <lineage>
        <taxon>Bacteria</taxon>
        <taxon>Bacillati</taxon>
        <taxon>Bacillota</taxon>
        <taxon>Tissierellia</taxon>
        <taxon>Tissierellales</taxon>
        <taxon>Tissierellaceae</taxon>
        <taxon>Tissierella</taxon>
    </lineage>
</organism>
<sequence length="132" mass="15802">MHMDYHSKVRDSLEYIEKNLGNKIKLDDLAQKAYLSKYHYHRLFHKITGESVTRYITKRRMEKAAEELVQTEQPIIDIALKYQYASQESFSRAFMRIYDLTPGKYWRVYRSGKFNNVIEFSSDFNRITNMAA</sequence>
<dbReference type="PANTHER" id="PTHR47504">
    <property type="entry name" value="RIGHT ORIGIN-BINDING PROTEIN"/>
    <property type="match status" value="1"/>
</dbReference>
<keyword evidence="4" id="KW-1185">Reference proteome</keyword>
<comment type="caution">
    <text evidence="3">The sequence shown here is derived from an EMBL/GenBank/DDBJ whole genome shotgun (WGS) entry which is preliminary data.</text>
</comment>
<dbReference type="PROSITE" id="PS01124">
    <property type="entry name" value="HTH_ARAC_FAMILY_2"/>
    <property type="match status" value="1"/>
</dbReference>
<dbReference type="Pfam" id="PF12833">
    <property type="entry name" value="HTH_18"/>
    <property type="match status" value="1"/>
</dbReference>
<dbReference type="Proteomes" id="UP000749471">
    <property type="component" value="Unassembled WGS sequence"/>
</dbReference>
<feature type="domain" description="HTH araC/xylS-type" evidence="2">
    <location>
        <begin position="10"/>
        <end position="108"/>
    </location>
</feature>
<protein>
    <submittedName>
        <fullName evidence="3">Helix-turn-helix transcriptional regulator</fullName>
    </submittedName>
</protein>
<proteinExistence type="predicted"/>